<protein>
    <submittedName>
        <fullName evidence="1">Uncharacterized protein</fullName>
    </submittedName>
</protein>
<gene>
    <name evidence="1" type="ORF">LCGC14_2279810</name>
</gene>
<accession>A0A0F9F6X5</accession>
<sequence>REATDTNFTIKPQKIIIRPKVTADYGKTATAY</sequence>
<dbReference type="AlphaFoldDB" id="A0A0F9F6X5"/>
<evidence type="ECO:0000313" key="1">
    <source>
        <dbReference type="EMBL" id="KKL53005.1"/>
    </source>
</evidence>
<dbReference type="EMBL" id="LAZR01031688">
    <property type="protein sequence ID" value="KKL53005.1"/>
    <property type="molecule type" value="Genomic_DNA"/>
</dbReference>
<name>A0A0F9F6X5_9ZZZZ</name>
<feature type="non-terminal residue" evidence="1">
    <location>
        <position position="1"/>
    </location>
</feature>
<proteinExistence type="predicted"/>
<comment type="caution">
    <text evidence="1">The sequence shown here is derived from an EMBL/GenBank/DDBJ whole genome shotgun (WGS) entry which is preliminary data.</text>
</comment>
<organism evidence="1">
    <name type="scientific">marine sediment metagenome</name>
    <dbReference type="NCBI Taxonomy" id="412755"/>
    <lineage>
        <taxon>unclassified sequences</taxon>
        <taxon>metagenomes</taxon>
        <taxon>ecological metagenomes</taxon>
    </lineage>
</organism>
<reference evidence="1" key="1">
    <citation type="journal article" date="2015" name="Nature">
        <title>Complex archaea that bridge the gap between prokaryotes and eukaryotes.</title>
        <authorList>
            <person name="Spang A."/>
            <person name="Saw J.H."/>
            <person name="Jorgensen S.L."/>
            <person name="Zaremba-Niedzwiedzka K."/>
            <person name="Martijn J."/>
            <person name="Lind A.E."/>
            <person name="van Eijk R."/>
            <person name="Schleper C."/>
            <person name="Guy L."/>
            <person name="Ettema T.J."/>
        </authorList>
    </citation>
    <scope>NUCLEOTIDE SEQUENCE</scope>
</reference>